<name>A0A4Q6XPI5_9SPHI</name>
<dbReference type="InterPro" id="IPR011042">
    <property type="entry name" value="6-blade_b-propeller_TolB-like"/>
</dbReference>
<dbReference type="SUPFAM" id="SSF82171">
    <property type="entry name" value="DPP6 N-terminal domain-like"/>
    <property type="match status" value="1"/>
</dbReference>
<evidence type="ECO:0000256" key="1">
    <source>
        <dbReference type="SAM" id="SignalP"/>
    </source>
</evidence>
<dbReference type="PROSITE" id="PS51257">
    <property type="entry name" value="PROKAR_LIPOPROTEIN"/>
    <property type="match status" value="1"/>
</dbReference>
<comment type="caution">
    <text evidence="2">The sequence shown here is derived from an EMBL/GenBank/DDBJ whole genome shotgun (WGS) entry which is preliminary data.</text>
</comment>
<protein>
    <recommendedName>
        <fullName evidence="4">WD40 repeat domain-containing protein</fullName>
    </recommendedName>
</protein>
<dbReference type="RefSeq" id="WP_130140382.1">
    <property type="nucleotide sequence ID" value="NZ_SGIT01000001.1"/>
</dbReference>
<reference evidence="2 3" key="1">
    <citation type="submission" date="2019-02" db="EMBL/GenBank/DDBJ databases">
        <authorList>
            <person name="Li Y."/>
        </authorList>
    </citation>
    <scope>NUCLEOTIDE SEQUENCE [LARGE SCALE GENOMIC DNA]</scope>
    <source>
        <strain evidence="2 3">30C10-4-7</strain>
    </source>
</reference>
<sequence length="328" mass="36219">MKRYSYLITIGILCCILAASCSKDADGTRDDGSGAGKYPTDLKGTIYYDWATEGILQISLPDGTGGAFLPSDSKRNNVDISRDGKLKLTAVNASTIGNYKVKFTLSNMADGSVVEQFDYTSPEGNSYCHGYLSPDNSLIMITSKDYNDGITILKRNGEFVTRLLDIEGERLDVFNMSSLWLPGNALLITHNKYIIRLPPPYTSGKVIKEMNYEEWGKLAVNQAGNKLALQIGNHIHTMNIDGSDLKQVTTSNFTESNPVFSPDGKYLLVGTYYRSTGTLGHVWDMRIIPNDGQRYVVNPSESNAPGVIPVIWKDKDRIESGGGQMLWR</sequence>
<dbReference type="Gene3D" id="2.120.10.30">
    <property type="entry name" value="TolB, C-terminal domain"/>
    <property type="match status" value="1"/>
</dbReference>
<dbReference type="OrthoDB" id="698553at2"/>
<accession>A0A4Q6XPI5</accession>
<organism evidence="2 3">
    <name type="scientific">Sphingobacterium corticibacterium</name>
    <dbReference type="NCBI Taxonomy" id="2484746"/>
    <lineage>
        <taxon>Bacteria</taxon>
        <taxon>Pseudomonadati</taxon>
        <taxon>Bacteroidota</taxon>
        <taxon>Sphingobacteriia</taxon>
        <taxon>Sphingobacteriales</taxon>
        <taxon>Sphingobacteriaceae</taxon>
        <taxon>Sphingobacterium</taxon>
    </lineage>
</organism>
<evidence type="ECO:0000313" key="2">
    <source>
        <dbReference type="EMBL" id="RZF62153.1"/>
    </source>
</evidence>
<proteinExistence type="predicted"/>
<feature type="chain" id="PRO_5020308036" description="WD40 repeat domain-containing protein" evidence="1">
    <location>
        <begin position="26"/>
        <end position="328"/>
    </location>
</feature>
<keyword evidence="1" id="KW-0732">Signal</keyword>
<keyword evidence="3" id="KW-1185">Reference proteome</keyword>
<gene>
    <name evidence="2" type="ORF">EWE74_04920</name>
</gene>
<feature type="signal peptide" evidence="1">
    <location>
        <begin position="1"/>
        <end position="25"/>
    </location>
</feature>
<dbReference type="Proteomes" id="UP000292855">
    <property type="component" value="Unassembled WGS sequence"/>
</dbReference>
<dbReference type="InterPro" id="IPR011659">
    <property type="entry name" value="WD40"/>
</dbReference>
<dbReference type="EMBL" id="SGIT01000001">
    <property type="protein sequence ID" value="RZF62153.1"/>
    <property type="molecule type" value="Genomic_DNA"/>
</dbReference>
<evidence type="ECO:0008006" key="4">
    <source>
        <dbReference type="Google" id="ProtNLM"/>
    </source>
</evidence>
<dbReference type="Pfam" id="PF07676">
    <property type="entry name" value="PD40"/>
    <property type="match status" value="1"/>
</dbReference>
<evidence type="ECO:0000313" key="3">
    <source>
        <dbReference type="Proteomes" id="UP000292855"/>
    </source>
</evidence>
<dbReference type="AlphaFoldDB" id="A0A4Q6XPI5"/>